<dbReference type="InterPro" id="IPR001245">
    <property type="entry name" value="Ser-Thr/Tyr_kinase_cat_dom"/>
</dbReference>
<dbReference type="Pfam" id="PF07714">
    <property type="entry name" value="PK_Tyr_Ser-Thr"/>
    <property type="match status" value="1"/>
</dbReference>
<evidence type="ECO:0000256" key="6">
    <source>
        <dbReference type="ARBA" id="ARBA00022741"/>
    </source>
</evidence>
<feature type="domain" description="SH2" evidence="18">
    <location>
        <begin position="81"/>
        <end position="170"/>
    </location>
</feature>
<evidence type="ECO:0000256" key="16">
    <source>
        <dbReference type="PROSITE-ProRule" id="PRU10141"/>
    </source>
</evidence>
<accession>A0AAE1UA70</accession>
<comment type="caution">
    <text evidence="21">The sequence shown here is derived from an EMBL/GenBank/DDBJ whole genome shotgun (WGS) entry which is preliminary data.</text>
</comment>
<keyword evidence="6 16" id="KW-0547">Nucleotide-binding</keyword>
<evidence type="ECO:0000259" key="19">
    <source>
        <dbReference type="PROSITE" id="PS50002"/>
    </source>
</evidence>
<dbReference type="GO" id="GO:0012505">
    <property type="term" value="C:endomembrane system"/>
    <property type="evidence" value="ECO:0007669"/>
    <property type="project" value="UniProtKB-SubCell"/>
</dbReference>
<dbReference type="FunFam" id="3.30.505.10:FF:000023">
    <property type="entry name" value="Tyrosine-protein kinase"/>
    <property type="match status" value="1"/>
</dbReference>
<comment type="catalytic activity">
    <reaction evidence="12">
        <text>L-tyrosyl-[protein] + ATP = O-phospho-L-tyrosyl-[protein] + ADP + H(+)</text>
        <dbReference type="Rhea" id="RHEA:10596"/>
        <dbReference type="Rhea" id="RHEA-COMP:10136"/>
        <dbReference type="Rhea" id="RHEA-COMP:20101"/>
        <dbReference type="ChEBI" id="CHEBI:15378"/>
        <dbReference type="ChEBI" id="CHEBI:30616"/>
        <dbReference type="ChEBI" id="CHEBI:46858"/>
        <dbReference type="ChEBI" id="CHEBI:61978"/>
        <dbReference type="ChEBI" id="CHEBI:456216"/>
        <dbReference type="EC" id="2.7.10.1"/>
    </reaction>
</comment>
<dbReference type="GO" id="GO:0030182">
    <property type="term" value="P:neuron differentiation"/>
    <property type="evidence" value="ECO:0007669"/>
    <property type="project" value="UniProtKB-ARBA"/>
</dbReference>
<dbReference type="InterPro" id="IPR008266">
    <property type="entry name" value="Tyr_kinase_AS"/>
</dbReference>
<dbReference type="PANTHER" id="PTHR24418">
    <property type="entry name" value="TYROSINE-PROTEIN KINASE"/>
    <property type="match status" value="1"/>
</dbReference>
<dbReference type="GO" id="GO:0005737">
    <property type="term" value="C:cytoplasm"/>
    <property type="evidence" value="ECO:0007669"/>
    <property type="project" value="UniProtKB-SubCell"/>
</dbReference>
<evidence type="ECO:0000256" key="3">
    <source>
        <dbReference type="ARBA" id="ARBA00022443"/>
    </source>
</evidence>
<dbReference type="SMART" id="SM00252">
    <property type="entry name" value="SH2"/>
    <property type="match status" value="1"/>
</dbReference>
<dbReference type="Gene3D" id="2.30.30.40">
    <property type="entry name" value="SH3 Domains"/>
    <property type="match status" value="1"/>
</dbReference>
<evidence type="ECO:0000259" key="18">
    <source>
        <dbReference type="PROSITE" id="PS50001"/>
    </source>
</evidence>
<dbReference type="InterPro" id="IPR050198">
    <property type="entry name" value="Non-receptor_tyrosine_kinases"/>
</dbReference>
<evidence type="ECO:0000256" key="12">
    <source>
        <dbReference type="ARBA" id="ARBA00051243"/>
    </source>
</evidence>
<feature type="binding site" evidence="16">
    <location>
        <position position="225"/>
    </location>
    <ligand>
        <name>ATP</name>
        <dbReference type="ChEBI" id="CHEBI:30616"/>
    </ligand>
</feature>
<evidence type="ECO:0000256" key="15">
    <source>
        <dbReference type="PROSITE-ProRule" id="PRU00192"/>
    </source>
</evidence>
<dbReference type="SMART" id="SM00326">
    <property type="entry name" value="SH3"/>
    <property type="match status" value="1"/>
</dbReference>
<protein>
    <recommendedName>
        <fullName evidence="17">Tyrosine-protein kinase</fullName>
        <ecNumber evidence="17">2.7.10.2</ecNumber>
    </recommendedName>
</protein>
<dbReference type="GO" id="GO:0050793">
    <property type="term" value="P:regulation of developmental process"/>
    <property type="evidence" value="ECO:0007669"/>
    <property type="project" value="UniProtKB-ARBA"/>
</dbReference>
<dbReference type="PRINTS" id="PR00109">
    <property type="entry name" value="TYRKINASE"/>
</dbReference>
<dbReference type="Gene3D" id="1.10.510.10">
    <property type="entry name" value="Transferase(Phosphotransferase) domain 1"/>
    <property type="match status" value="1"/>
</dbReference>
<dbReference type="InterPro" id="IPR036860">
    <property type="entry name" value="SH2_dom_sf"/>
</dbReference>
<dbReference type="InterPro" id="IPR020635">
    <property type="entry name" value="Tyr_kinase_cat_dom"/>
</dbReference>
<keyword evidence="5 17" id="KW-0808">Transferase</keyword>
<evidence type="ECO:0000313" key="21">
    <source>
        <dbReference type="EMBL" id="KAK4311795.1"/>
    </source>
</evidence>
<dbReference type="InterPro" id="IPR017441">
    <property type="entry name" value="Protein_kinase_ATP_BS"/>
</dbReference>
<organism evidence="21 22">
    <name type="scientific">Petrolisthes manimaculis</name>
    <dbReference type="NCBI Taxonomy" id="1843537"/>
    <lineage>
        <taxon>Eukaryota</taxon>
        <taxon>Metazoa</taxon>
        <taxon>Ecdysozoa</taxon>
        <taxon>Arthropoda</taxon>
        <taxon>Crustacea</taxon>
        <taxon>Multicrustacea</taxon>
        <taxon>Malacostraca</taxon>
        <taxon>Eumalacostraca</taxon>
        <taxon>Eucarida</taxon>
        <taxon>Decapoda</taxon>
        <taxon>Pleocyemata</taxon>
        <taxon>Anomura</taxon>
        <taxon>Galatheoidea</taxon>
        <taxon>Porcellanidae</taxon>
        <taxon>Petrolisthes</taxon>
    </lineage>
</organism>
<evidence type="ECO:0000259" key="20">
    <source>
        <dbReference type="PROSITE" id="PS50011"/>
    </source>
</evidence>
<evidence type="ECO:0000256" key="4">
    <source>
        <dbReference type="ARBA" id="ARBA00022490"/>
    </source>
</evidence>
<comment type="similarity">
    <text evidence="17">Belongs to the protein kinase superfamily. Tyr protein kinase family.</text>
</comment>
<dbReference type="PROSITE" id="PS00109">
    <property type="entry name" value="PROTEIN_KINASE_TYR"/>
    <property type="match status" value="1"/>
</dbReference>
<dbReference type="InterPro" id="IPR035027">
    <property type="entry name" value="Csk-like_SH2"/>
</dbReference>
<dbReference type="InterPro" id="IPR000719">
    <property type="entry name" value="Prot_kinase_dom"/>
</dbReference>
<evidence type="ECO:0000256" key="17">
    <source>
        <dbReference type="RuleBase" id="RU362096"/>
    </source>
</evidence>
<dbReference type="InterPro" id="IPR036028">
    <property type="entry name" value="SH3-like_dom_sf"/>
</dbReference>
<comment type="subcellular location">
    <subcellularLocation>
        <location evidence="2">Cytoplasm</location>
    </subcellularLocation>
    <subcellularLocation>
        <location evidence="1">Endomembrane system</location>
    </subcellularLocation>
</comment>
<dbReference type="Pfam" id="PF00018">
    <property type="entry name" value="SH3_1"/>
    <property type="match status" value="1"/>
</dbReference>
<evidence type="ECO:0000256" key="13">
    <source>
        <dbReference type="ARBA" id="ARBA00051245"/>
    </source>
</evidence>
<keyword evidence="22" id="KW-1185">Reference proteome</keyword>
<evidence type="ECO:0000256" key="14">
    <source>
        <dbReference type="PROSITE-ProRule" id="PRU00191"/>
    </source>
</evidence>
<dbReference type="EMBL" id="JAWZYT010001481">
    <property type="protein sequence ID" value="KAK4311795.1"/>
    <property type="molecule type" value="Genomic_DNA"/>
</dbReference>
<dbReference type="Pfam" id="PF00017">
    <property type="entry name" value="SH2"/>
    <property type="match status" value="1"/>
</dbReference>
<dbReference type="InterPro" id="IPR011009">
    <property type="entry name" value="Kinase-like_dom_sf"/>
</dbReference>
<dbReference type="GO" id="GO:0004715">
    <property type="term" value="F:non-membrane spanning protein tyrosine kinase activity"/>
    <property type="evidence" value="ECO:0007669"/>
    <property type="project" value="UniProtKB-EC"/>
</dbReference>
<name>A0AAE1UA70_9EUCA</name>
<dbReference type="InterPro" id="IPR000980">
    <property type="entry name" value="SH2"/>
</dbReference>
<dbReference type="SMART" id="SM00219">
    <property type="entry name" value="TyrKc"/>
    <property type="match status" value="1"/>
</dbReference>
<feature type="domain" description="SH3" evidence="19">
    <location>
        <begin position="11"/>
        <end position="72"/>
    </location>
</feature>
<dbReference type="Proteomes" id="UP001292094">
    <property type="component" value="Unassembled WGS sequence"/>
</dbReference>
<dbReference type="AlphaFoldDB" id="A0AAE1UA70"/>
<evidence type="ECO:0000256" key="8">
    <source>
        <dbReference type="ARBA" id="ARBA00022840"/>
    </source>
</evidence>
<feature type="domain" description="Protein kinase" evidence="20">
    <location>
        <begin position="198"/>
        <end position="467"/>
    </location>
</feature>
<keyword evidence="8 16" id="KW-0067">ATP-binding</keyword>
<keyword evidence="10" id="KW-0472">Membrane</keyword>
<dbReference type="Gene3D" id="3.30.505.10">
    <property type="entry name" value="SH2 domain"/>
    <property type="match status" value="1"/>
</dbReference>
<keyword evidence="3 15" id="KW-0728">SH3 domain</keyword>
<dbReference type="EC" id="2.7.10.2" evidence="17"/>
<keyword evidence="9 14" id="KW-0727">SH2 domain</keyword>
<evidence type="ECO:0000256" key="7">
    <source>
        <dbReference type="ARBA" id="ARBA00022777"/>
    </source>
</evidence>
<dbReference type="GO" id="GO:0004714">
    <property type="term" value="F:transmembrane receptor protein tyrosine kinase activity"/>
    <property type="evidence" value="ECO:0007669"/>
    <property type="project" value="UniProtKB-EC"/>
</dbReference>
<dbReference type="PRINTS" id="PR00401">
    <property type="entry name" value="SH2DOMAIN"/>
</dbReference>
<dbReference type="PROSITE" id="PS50011">
    <property type="entry name" value="PROTEIN_KINASE_DOM"/>
    <property type="match status" value="1"/>
</dbReference>
<keyword evidence="4" id="KW-0963">Cytoplasm</keyword>
<evidence type="ECO:0000313" key="22">
    <source>
        <dbReference type="Proteomes" id="UP001292094"/>
    </source>
</evidence>
<dbReference type="GO" id="GO:0051130">
    <property type="term" value="P:positive regulation of cellular component organization"/>
    <property type="evidence" value="ECO:0007669"/>
    <property type="project" value="UniProtKB-ARBA"/>
</dbReference>
<gene>
    <name evidence="21" type="ORF">Pmani_016751</name>
</gene>
<dbReference type="CDD" id="cd09937">
    <property type="entry name" value="SH2_csk_like"/>
    <property type="match status" value="1"/>
</dbReference>
<dbReference type="FunFam" id="1.10.510.10:FF:001512">
    <property type="entry name" value="Receptor tyrosine-protein kinase erbB-2"/>
    <property type="match status" value="1"/>
</dbReference>
<evidence type="ECO:0000256" key="1">
    <source>
        <dbReference type="ARBA" id="ARBA00004308"/>
    </source>
</evidence>
<comment type="catalytic activity">
    <reaction evidence="13 17">
        <text>L-tyrosyl-[protein] + ATP = O-phospho-L-tyrosyl-[protein] + ADP + H(+)</text>
        <dbReference type="Rhea" id="RHEA:10596"/>
        <dbReference type="Rhea" id="RHEA-COMP:10136"/>
        <dbReference type="Rhea" id="RHEA-COMP:20101"/>
        <dbReference type="ChEBI" id="CHEBI:15378"/>
        <dbReference type="ChEBI" id="CHEBI:30616"/>
        <dbReference type="ChEBI" id="CHEBI:46858"/>
        <dbReference type="ChEBI" id="CHEBI:61978"/>
        <dbReference type="ChEBI" id="CHEBI:456216"/>
        <dbReference type="EC" id="2.7.10.2"/>
    </reaction>
</comment>
<proteinExistence type="inferred from homology"/>
<keyword evidence="11 17" id="KW-0829">Tyrosine-protein kinase</keyword>
<dbReference type="SUPFAM" id="SSF50044">
    <property type="entry name" value="SH3-domain"/>
    <property type="match status" value="1"/>
</dbReference>
<dbReference type="GO" id="GO:0005524">
    <property type="term" value="F:ATP binding"/>
    <property type="evidence" value="ECO:0007669"/>
    <property type="project" value="UniProtKB-UniRule"/>
</dbReference>
<dbReference type="GO" id="GO:0048468">
    <property type="term" value="P:cell development"/>
    <property type="evidence" value="ECO:0007669"/>
    <property type="project" value="UniProtKB-ARBA"/>
</dbReference>
<evidence type="ECO:0000256" key="2">
    <source>
        <dbReference type="ARBA" id="ARBA00004496"/>
    </source>
</evidence>
<keyword evidence="7 17" id="KW-0418">Kinase</keyword>
<evidence type="ECO:0000256" key="11">
    <source>
        <dbReference type="ARBA" id="ARBA00023137"/>
    </source>
</evidence>
<dbReference type="SUPFAM" id="SSF55550">
    <property type="entry name" value="SH2 domain"/>
    <property type="match status" value="1"/>
</dbReference>
<evidence type="ECO:0000256" key="9">
    <source>
        <dbReference type="ARBA" id="ARBA00022999"/>
    </source>
</evidence>
<reference evidence="21" key="1">
    <citation type="submission" date="2023-11" db="EMBL/GenBank/DDBJ databases">
        <title>Genome assemblies of two species of porcelain crab, Petrolisthes cinctipes and Petrolisthes manimaculis (Anomura: Porcellanidae).</title>
        <authorList>
            <person name="Angst P."/>
        </authorList>
    </citation>
    <scope>NUCLEOTIDE SEQUENCE</scope>
    <source>
        <strain evidence="21">PB745_02</strain>
        <tissue evidence="21">Gill</tissue>
    </source>
</reference>
<evidence type="ECO:0000256" key="5">
    <source>
        <dbReference type="ARBA" id="ARBA00022679"/>
    </source>
</evidence>
<dbReference type="PROSITE" id="PS00107">
    <property type="entry name" value="PROTEIN_KINASE_ATP"/>
    <property type="match status" value="1"/>
</dbReference>
<dbReference type="PROSITE" id="PS50002">
    <property type="entry name" value="SH3"/>
    <property type="match status" value="1"/>
</dbReference>
<sequence>MNHNTITGSWTPGTEVLACYAFSGTSTEDLSFAKMERLTIVKQTNDPNWVKARSRDGVEGMIPTSYVMECKKEVKLNTTAWFHGKITRDEAEKLLTSFEDGLFLVRESTNFPGDYTLCVCFEGKVEHYRVKYKDSKLTIDEEEYFEDLTKLVEHYEQDADGLCTQLKRSVPKQCRREDAQDAVLAFKEAGWAIDRQDLDLRDPIGKGEFGDVLLGDLLGQKVAVKILKDSSRAAQGLLEEASLMTSLKHNNLVNLLGLVFEDSCILLVTEFMSKGSLVDYLRSRGRLHVSKRDQINFACDTCSGMAYLESQKVVHRDLAARNVLISEEGVAKVCDFGLAHEMNLKFDGGKFPIKWTAPEALRLNNFSNKSDMWSFGILLWEIYSFGRVPYPRIPLADVMKHVEKGYRMEAPDCCPPEIYQLMKDVSIKLYNTMIYQLMKDAWLLEPSHRPTFREALRRLAHLQHSTLA</sequence>
<dbReference type="PROSITE" id="PS50001">
    <property type="entry name" value="SH2"/>
    <property type="match status" value="1"/>
</dbReference>
<dbReference type="SUPFAM" id="SSF56112">
    <property type="entry name" value="Protein kinase-like (PK-like)"/>
    <property type="match status" value="1"/>
</dbReference>
<dbReference type="InterPro" id="IPR001452">
    <property type="entry name" value="SH3_domain"/>
</dbReference>
<evidence type="ECO:0000256" key="10">
    <source>
        <dbReference type="ARBA" id="ARBA00023136"/>
    </source>
</evidence>
<dbReference type="GO" id="GO:0002009">
    <property type="term" value="P:morphogenesis of an epithelium"/>
    <property type="evidence" value="ECO:0007669"/>
    <property type="project" value="UniProtKB-ARBA"/>
</dbReference>